<dbReference type="Pfam" id="PF14111">
    <property type="entry name" value="DUF4283"/>
    <property type="match status" value="1"/>
</dbReference>
<dbReference type="InterPro" id="IPR040256">
    <property type="entry name" value="At4g02000-like"/>
</dbReference>
<dbReference type="OrthoDB" id="991972at2759"/>
<sequence length="153" mass="17903">SLWTSKSFNMEVLNNIMKSLWKPKFGLRIRDIGNNLFLFQFNNEQDRMKVLELGPWWFDRHILLLDKVDVETHPSSISLHKASFCVRVYGVPFLCLSDTVVRIIRDNIGDLEEIEVTSGKKENSQYLKLRVRIDVREPLRRGMKLRIGGAEKV</sequence>
<evidence type="ECO:0000313" key="3">
    <source>
        <dbReference type="Proteomes" id="UP000187406"/>
    </source>
</evidence>
<gene>
    <name evidence="2" type="ORF">CFOL_v3_19053</name>
</gene>
<reference evidence="3" key="1">
    <citation type="submission" date="2016-04" db="EMBL/GenBank/DDBJ databases">
        <title>Cephalotus genome sequencing.</title>
        <authorList>
            <person name="Fukushima K."/>
            <person name="Hasebe M."/>
            <person name="Fang X."/>
        </authorList>
    </citation>
    <scope>NUCLEOTIDE SEQUENCE [LARGE SCALE GENOMIC DNA]</scope>
    <source>
        <strain evidence="3">cv. St1</strain>
    </source>
</reference>
<organism evidence="2 3">
    <name type="scientific">Cephalotus follicularis</name>
    <name type="common">Albany pitcher plant</name>
    <dbReference type="NCBI Taxonomy" id="3775"/>
    <lineage>
        <taxon>Eukaryota</taxon>
        <taxon>Viridiplantae</taxon>
        <taxon>Streptophyta</taxon>
        <taxon>Embryophyta</taxon>
        <taxon>Tracheophyta</taxon>
        <taxon>Spermatophyta</taxon>
        <taxon>Magnoliopsida</taxon>
        <taxon>eudicotyledons</taxon>
        <taxon>Gunneridae</taxon>
        <taxon>Pentapetalae</taxon>
        <taxon>rosids</taxon>
        <taxon>fabids</taxon>
        <taxon>Oxalidales</taxon>
        <taxon>Cephalotaceae</taxon>
        <taxon>Cephalotus</taxon>
    </lineage>
</organism>
<proteinExistence type="predicted"/>
<dbReference type="FunCoup" id="A0A1Q3C5U9">
    <property type="interactions" value="3"/>
</dbReference>
<evidence type="ECO:0000313" key="2">
    <source>
        <dbReference type="EMBL" id="GAV75574.1"/>
    </source>
</evidence>
<comment type="caution">
    <text evidence="2">The sequence shown here is derived from an EMBL/GenBank/DDBJ whole genome shotgun (WGS) entry which is preliminary data.</text>
</comment>
<feature type="domain" description="DUF4283" evidence="1">
    <location>
        <begin position="4"/>
        <end position="67"/>
    </location>
</feature>
<dbReference type="InterPro" id="IPR025558">
    <property type="entry name" value="DUF4283"/>
</dbReference>
<protein>
    <submittedName>
        <fullName evidence="2">DUF4283 domain-containing protein</fullName>
    </submittedName>
</protein>
<dbReference type="PANTHER" id="PTHR31286">
    <property type="entry name" value="GLYCINE-RICH CELL WALL STRUCTURAL PROTEIN 1.8-LIKE"/>
    <property type="match status" value="1"/>
</dbReference>
<accession>A0A1Q3C5U9</accession>
<dbReference type="Proteomes" id="UP000187406">
    <property type="component" value="Unassembled WGS sequence"/>
</dbReference>
<dbReference type="AlphaFoldDB" id="A0A1Q3C5U9"/>
<dbReference type="EMBL" id="BDDD01001391">
    <property type="protein sequence ID" value="GAV75574.1"/>
    <property type="molecule type" value="Genomic_DNA"/>
</dbReference>
<evidence type="ECO:0000259" key="1">
    <source>
        <dbReference type="Pfam" id="PF14111"/>
    </source>
</evidence>
<dbReference type="InParanoid" id="A0A1Q3C5U9"/>
<feature type="non-terminal residue" evidence="2">
    <location>
        <position position="1"/>
    </location>
</feature>
<dbReference type="PANTHER" id="PTHR31286:SF167">
    <property type="entry name" value="OS09G0268800 PROTEIN"/>
    <property type="match status" value="1"/>
</dbReference>
<name>A0A1Q3C5U9_CEPFO</name>
<keyword evidence="3" id="KW-1185">Reference proteome</keyword>